<dbReference type="GO" id="GO:0015031">
    <property type="term" value="P:protein transport"/>
    <property type="evidence" value="ECO:0007669"/>
    <property type="project" value="UniProtKB-KW"/>
</dbReference>
<gene>
    <name evidence="9" type="ORF">D7B24_000801</name>
</gene>
<evidence type="ECO:0000256" key="1">
    <source>
        <dbReference type="ARBA" id="ARBA00004395"/>
    </source>
</evidence>
<reference evidence="9 10" key="1">
    <citation type="submission" date="2018-10" db="EMBL/GenBank/DDBJ databases">
        <title>Genome sequence of Verticillium nonalfalfae VnAa140.</title>
        <authorList>
            <person name="Stajich J.E."/>
            <person name="Kasson M.T."/>
        </authorList>
    </citation>
    <scope>NUCLEOTIDE SEQUENCE [LARGE SCALE GENOMIC DNA]</scope>
    <source>
        <strain evidence="9 10">VnAa140</strain>
    </source>
</reference>
<feature type="compositionally biased region" description="Acidic residues" evidence="8">
    <location>
        <begin position="733"/>
        <end position="749"/>
    </location>
</feature>
<keyword evidence="4" id="KW-0813">Transport</keyword>
<organism evidence="9 10">
    <name type="scientific">Verticillium nonalfalfae</name>
    <dbReference type="NCBI Taxonomy" id="1051616"/>
    <lineage>
        <taxon>Eukaryota</taxon>
        <taxon>Fungi</taxon>
        <taxon>Dikarya</taxon>
        <taxon>Ascomycota</taxon>
        <taxon>Pezizomycotina</taxon>
        <taxon>Sordariomycetes</taxon>
        <taxon>Hypocreomycetidae</taxon>
        <taxon>Glomerellales</taxon>
        <taxon>Plectosphaerellaceae</taxon>
        <taxon>Verticillium</taxon>
    </lineage>
</organism>
<dbReference type="EMBL" id="RBVV01000112">
    <property type="protein sequence ID" value="RNJ54204.1"/>
    <property type="molecule type" value="Genomic_DNA"/>
</dbReference>
<keyword evidence="6" id="KW-0333">Golgi apparatus</keyword>
<keyword evidence="10" id="KW-1185">Reference proteome</keyword>
<dbReference type="GO" id="GO:0000139">
    <property type="term" value="C:Golgi membrane"/>
    <property type="evidence" value="ECO:0007669"/>
    <property type="project" value="UniProtKB-SubCell"/>
</dbReference>
<evidence type="ECO:0000256" key="5">
    <source>
        <dbReference type="ARBA" id="ARBA00022927"/>
    </source>
</evidence>
<feature type="region of interest" description="Disordered" evidence="8">
    <location>
        <begin position="718"/>
        <end position="774"/>
    </location>
</feature>
<accession>A0A3M9Y1Q4</accession>
<dbReference type="STRING" id="1051616.A0A3M9Y1Q4"/>
<feature type="compositionally biased region" description="Basic and acidic residues" evidence="8">
    <location>
        <begin position="718"/>
        <end position="732"/>
    </location>
</feature>
<dbReference type="Proteomes" id="UP000267145">
    <property type="component" value="Unassembled WGS sequence"/>
</dbReference>
<evidence type="ECO:0000256" key="4">
    <source>
        <dbReference type="ARBA" id="ARBA00022448"/>
    </source>
</evidence>
<dbReference type="PANTHER" id="PTHR31658:SF0">
    <property type="entry name" value="CONSERVED OLIGOMERIC GOLGI COMPLEX SUBUNIT 1"/>
    <property type="match status" value="1"/>
</dbReference>
<proteinExistence type="inferred from homology"/>
<evidence type="ECO:0000256" key="8">
    <source>
        <dbReference type="SAM" id="MobiDB-lite"/>
    </source>
</evidence>
<keyword evidence="5" id="KW-0653">Protein transport</keyword>
<dbReference type="Pfam" id="PF08700">
    <property type="entry name" value="VPS51_Exo84_N"/>
    <property type="match status" value="1"/>
</dbReference>
<evidence type="ECO:0000256" key="3">
    <source>
        <dbReference type="ARBA" id="ARBA00020978"/>
    </source>
</evidence>
<evidence type="ECO:0000313" key="9">
    <source>
        <dbReference type="EMBL" id="RNJ54204.1"/>
    </source>
</evidence>
<evidence type="ECO:0000256" key="2">
    <source>
        <dbReference type="ARBA" id="ARBA00006653"/>
    </source>
</evidence>
<evidence type="ECO:0000256" key="7">
    <source>
        <dbReference type="ARBA" id="ARBA00023136"/>
    </source>
</evidence>
<comment type="similarity">
    <text evidence="2">Belongs to the COG1 family.</text>
</comment>
<dbReference type="GO" id="GO:0017119">
    <property type="term" value="C:Golgi transport complex"/>
    <property type="evidence" value="ECO:0007669"/>
    <property type="project" value="InterPro"/>
</dbReference>
<evidence type="ECO:0000256" key="6">
    <source>
        <dbReference type="ARBA" id="ARBA00023034"/>
    </source>
</evidence>
<dbReference type="InterPro" id="IPR033370">
    <property type="entry name" value="COG1"/>
</dbReference>
<evidence type="ECO:0000313" key="10">
    <source>
        <dbReference type="Proteomes" id="UP000267145"/>
    </source>
</evidence>
<dbReference type="GO" id="GO:0006891">
    <property type="term" value="P:intra-Golgi vesicle-mediated transport"/>
    <property type="evidence" value="ECO:0007669"/>
    <property type="project" value="InterPro"/>
</dbReference>
<sequence length="847" mass="92566">MAAAPDIASLTSSADVFTANHTLPQIRAIHRALHVQIDDKAARLRTQVGSSYRGLLGTADSIVQMRQDNDAVQALLARMGHRCGRAVVGRKLEGYAEFASEAEDPRMAVLARARLLDACALVVGKLLLKGRGANVGLTTAAAAAGHDTKLGPGDRLLLGSEVLVLSRLLSKGFTREELAREPDAALVVDTARKTLEGLRRRLLRSIEKFLEKTADNQAQRQDHTLKALCAYSLATSSSARDVLKHFLTVRSKAMSAAFYADDAETGRLQGGANVLKSQLLYVRTLLDVQALVPSKLSDALANLKKRPLLQGDVLRNVEALRLDVYERWCGDDILTFTPFIRHDDLDGPQARSMLTSWAERGGEVLVAGLRSTMERMTEFKAVIDLRTSVLRLWIRDGGKARGFDPSEMLDALREAINGHLLALIEAKVHKLHLVASEVAATLDAWKDGVTDRPTPLWAQTTLDIDPAAGVDAFLQDLVAQLHGRNDAVARAVACFASWRRVIGEVEGVVDELKKQRWENDGDDDDDDEIEDEETIDARHAQLSRDDPAALHDRLDATLARAFAALETRLADLWRARAGAVNAGRVATYMLRVLRDVRAGLPRLERAPAPALRGFGLDMVPSLHDTLALAVSAAPVEVFASRGLTQKLVVGRPLWEGRPELPTQPSPLAFKFLRDLSVAMSDAGVDLWSATAVGVVKRKVRQQICEAWLEAVEVHLDGSREDGGKAKDEKSADGEDEDEDSDEEAEEENEAKDGSTTETDAVDDDDDDKQTKEQQEQDLFTQWFFDIHLFECAFGPAADGASTASELAALGDKVYSHTGLDGAEARKRIAASSREHWRKTSLLFGLLA</sequence>
<dbReference type="GeneID" id="39604490"/>
<name>A0A3M9Y1Q4_9PEZI</name>
<dbReference type="RefSeq" id="XP_028492362.1">
    <property type="nucleotide sequence ID" value="XM_028635049.1"/>
</dbReference>
<dbReference type="AlphaFoldDB" id="A0A3M9Y1Q4"/>
<protein>
    <recommendedName>
        <fullName evidence="3">Conserved oligomeric Golgi complex subunit 1</fullName>
    </recommendedName>
</protein>
<keyword evidence="7" id="KW-0472">Membrane</keyword>
<dbReference type="PANTHER" id="PTHR31658">
    <property type="entry name" value="CONSERVED OLIGOMERIC GOLGI COMPLEX SUBUNIT 1"/>
    <property type="match status" value="1"/>
</dbReference>
<comment type="subcellular location">
    <subcellularLocation>
        <location evidence="1">Golgi apparatus membrane</location>
        <topology evidence="1">Peripheral membrane protein</topology>
    </subcellularLocation>
</comment>
<comment type="caution">
    <text evidence="9">The sequence shown here is derived from an EMBL/GenBank/DDBJ whole genome shotgun (WGS) entry which is preliminary data.</text>
</comment>